<keyword evidence="7" id="KW-1185">Reference proteome</keyword>
<accession>A0A1X2GSR4</accession>
<comment type="similarity">
    <text evidence="1">Belongs to the peptidase S9B family.</text>
</comment>
<comment type="caution">
    <text evidence="6">The sequence shown here is derived from an EMBL/GenBank/DDBJ whole genome shotgun (WGS) entry which is preliminary data.</text>
</comment>
<keyword evidence="2" id="KW-0378">Hydrolase</keyword>
<keyword evidence="3" id="KW-0720">Serine protease</keyword>
<dbReference type="Gene3D" id="3.40.50.1820">
    <property type="entry name" value="alpha/beta hydrolase"/>
    <property type="match status" value="1"/>
</dbReference>
<evidence type="ECO:0000256" key="2">
    <source>
        <dbReference type="ARBA" id="ARBA00022438"/>
    </source>
</evidence>
<keyword evidence="2" id="KW-0031">Aminopeptidase</keyword>
<evidence type="ECO:0000313" key="6">
    <source>
        <dbReference type="EMBL" id="ORX60503.1"/>
    </source>
</evidence>
<dbReference type="Pfam" id="PF00930">
    <property type="entry name" value="DPPIV_N"/>
    <property type="match status" value="1"/>
</dbReference>
<evidence type="ECO:0000259" key="5">
    <source>
        <dbReference type="Pfam" id="PF00930"/>
    </source>
</evidence>
<dbReference type="PANTHER" id="PTHR11731:SF193">
    <property type="entry name" value="DIPEPTIDYL PEPTIDASE 9"/>
    <property type="match status" value="1"/>
</dbReference>
<reference evidence="6 7" key="1">
    <citation type="submission" date="2016-07" db="EMBL/GenBank/DDBJ databases">
        <title>Pervasive Adenine N6-methylation of Active Genes in Fungi.</title>
        <authorList>
            <consortium name="DOE Joint Genome Institute"/>
            <person name="Mondo S.J."/>
            <person name="Dannebaum R.O."/>
            <person name="Kuo R.C."/>
            <person name="Labutti K."/>
            <person name="Haridas S."/>
            <person name="Kuo A."/>
            <person name="Salamov A."/>
            <person name="Ahrendt S.R."/>
            <person name="Lipzen A."/>
            <person name="Sullivan W."/>
            <person name="Andreopoulos W.B."/>
            <person name="Clum A."/>
            <person name="Lindquist E."/>
            <person name="Daum C."/>
            <person name="Ramamoorthy G.K."/>
            <person name="Gryganskyi A."/>
            <person name="Culley D."/>
            <person name="Magnuson J.K."/>
            <person name="James T.Y."/>
            <person name="O'Malley M.A."/>
            <person name="Stajich J.E."/>
            <person name="Spatafora J.W."/>
            <person name="Visel A."/>
            <person name="Grigoriev I.V."/>
        </authorList>
    </citation>
    <scope>NUCLEOTIDE SEQUENCE [LARGE SCALE GENOMIC DNA]</scope>
    <source>
        <strain evidence="6 7">NRRL 3301</strain>
    </source>
</reference>
<organism evidence="6 7">
    <name type="scientific">Hesseltinella vesiculosa</name>
    <dbReference type="NCBI Taxonomy" id="101127"/>
    <lineage>
        <taxon>Eukaryota</taxon>
        <taxon>Fungi</taxon>
        <taxon>Fungi incertae sedis</taxon>
        <taxon>Mucoromycota</taxon>
        <taxon>Mucoromycotina</taxon>
        <taxon>Mucoromycetes</taxon>
        <taxon>Mucorales</taxon>
        <taxon>Cunninghamellaceae</taxon>
        <taxon>Hesseltinella</taxon>
    </lineage>
</organism>
<dbReference type="GO" id="GO:0008239">
    <property type="term" value="F:dipeptidyl-peptidase activity"/>
    <property type="evidence" value="ECO:0007669"/>
    <property type="project" value="TreeGrafter"/>
</dbReference>
<evidence type="ECO:0000313" key="7">
    <source>
        <dbReference type="Proteomes" id="UP000242146"/>
    </source>
</evidence>
<dbReference type="InterPro" id="IPR050278">
    <property type="entry name" value="Serine_Prot_S9B/DPPIV"/>
</dbReference>
<dbReference type="Gene3D" id="2.140.10.30">
    <property type="entry name" value="Dipeptidylpeptidase IV, N-terminal domain"/>
    <property type="match status" value="1"/>
</dbReference>
<sequence>METDFTWDTVKSQVKKLRNQAQAHYNHFNTSSCKNFYFVPDQNRAYFLAYNDEPRCQRPRYLELFHVDYVSLATPSDRSQDTPVRLQWQRTITEYTTPDPTTGARPFTGLSSFQIAGDIILLTHMGNLYAGSLNKVPCLIPSQRVITSKKINDTARSTSLPTTSIAHSHESVMQQRQRNSYCTPHGFHGLSIRYDPKLGGVRNNLIAFIRERDIWVSDLAGVEMQLTLCSDQANDALSCGVAEYIMQEEFHRYSGYCWQPPIIGDALSPNCILYLETDERQVDWIDFSKGQGNAIKGQGLPPGSARYPRAGRPNASSTMCLVEFDGSYPADPPASAVCRKRLWGHHDLDYCYPWCEYIVRFGWLPDGKSVWAQLLSRDQKTTTVIRIPRDLFQTQREYREHPSVSVIEELWAETSNTWINISDAYYFLDGLDENGKTCMIWSSERDGFRHLYYVEKTHGSSSRIQQLTHGNWCVLDKPIAVDPRRRLVYFMAKRDSPLEAQLYVTTYDEDSQQRPLRRLTQQGFHHTVDMSPLCDYFVDTVSDLHQPHGQYLHQLHFHADDRLPWVNDGFTGDHFHSNHLCNHSGILLPAKDDVPGTQQCDVFGNDDQLVLAPPTFSRTCGPRSCPSSSLSPSYLRNGPPALPADLLSKPTPKLASSLMSMFLTNSRLTSSPSPCQPDTSTSHAVHQAEKFIYGVPKGELFDFTSSDGIKLHGCLYRPRFYQPGVSYPTLVHIYGGPKSQMVTNEFRFPRVLRYSMAAYFGFAVVVVDGRGSCDRGMAFESHMQFRLGQVELLDQIDGLHYLSRSRFGALPTEQGDLVSVIDLDRVAVTGWSYGGYLSLLALAQYPDVFKIAIAGAPVTDWCLYDSAYSERYMGTPLEQPTAYDMSSVLHYAKDFPTEEHRLIVVHGLIDENVHFSHTEDLVALLDKHEKPYHLQVYPTEKHGLRHASVNEHFDTLMYHCLVNYL</sequence>
<dbReference type="InterPro" id="IPR001375">
    <property type="entry name" value="Peptidase_S9_cat"/>
</dbReference>
<evidence type="ECO:0008006" key="8">
    <source>
        <dbReference type="Google" id="ProtNLM"/>
    </source>
</evidence>
<dbReference type="PANTHER" id="PTHR11731">
    <property type="entry name" value="PROTEASE FAMILY S9B,C DIPEPTIDYL-PEPTIDASE IV-RELATED"/>
    <property type="match status" value="1"/>
</dbReference>
<dbReference type="Pfam" id="PF00326">
    <property type="entry name" value="Peptidase_S9"/>
    <property type="match status" value="1"/>
</dbReference>
<dbReference type="InterPro" id="IPR002469">
    <property type="entry name" value="Peptidase_S9B_N"/>
</dbReference>
<evidence type="ECO:0000256" key="1">
    <source>
        <dbReference type="ARBA" id="ARBA00006150"/>
    </source>
</evidence>
<dbReference type="SUPFAM" id="SSF53474">
    <property type="entry name" value="alpha/beta-Hydrolases"/>
    <property type="match status" value="1"/>
</dbReference>
<dbReference type="GO" id="GO:0006508">
    <property type="term" value="P:proteolysis"/>
    <property type="evidence" value="ECO:0007669"/>
    <property type="project" value="InterPro"/>
</dbReference>
<feature type="domain" description="Dipeptidylpeptidase IV N-terminal" evidence="5">
    <location>
        <begin position="203"/>
        <end position="547"/>
    </location>
</feature>
<dbReference type="OrthoDB" id="16520at2759"/>
<dbReference type="GO" id="GO:0008236">
    <property type="term" value="F:serine-type peptidase activity"/>
    <property type="evidence" value="ECO:0007669"/>
    <property type="project" value="UniProtKB-KW"/>
</dbReference>
<dbReference type="Proteomes" id="UP000242146">
    <property type="component" value="Unassembled WGS sequence"/>
</dbReference>
<gene>
    <name evidence="6" type="ORF">DM01DRAFT_1332653</name>
</gene>
<dbReference type="SUPFAM" id="SSF82171">
    <property type="entry name" value="DPP6 N-terminal domain-like"/>
    <property type="match status" value="1"/>
</dbReference>
<dbReference type="InterPro" id="IPR029058">
    <property type="entry name" value="AB_hydrolase_fold"/>
</dbReference>
<dbReference type="STRING" id="101127.A0A1X2GSR4"/>
<evidence type="ECO:0000256" key="3">
    <source>
        <dbReference type="ARBA" id="ARBA00022825"/>
    </source>
</evidence>
<dbReference type="AlphaFoldDB" id="A0A1X2GSR4"/>
<name>A0A1X2GSR4_9FUNG</name>
<dbReference type="GO" id="GO:0004177">
    <property type="term" value="F:aminopeptidase activity"/>
    <property type="evidence" value="ECO:0007669"/>
    <property type="project" value="UniProtKB-KW"/>
</dbReference>
<keyword evidence="2" id="KW-0645">Protease</keyword>
<protein>
    <recommendedName>
        <fullName evidence="8">Alpha/beta-hydrolase</fullName>
    </recommendedName>
</protein>
<evidence type="ECO:0000259" key="4">
    <source>
        <dbReference type="Pfam" id="PF00326"/>
    </source>
</evidence>
<feature type="domain" description="Peptidase S9 prolyl oligopeptidase catalytic" evidence="4">
    <location>
        <begin position="755"/>
        <end position="962"/>
    </location>
</feature>
<dbReference type="EMBL" id="MCGT01000004">
    <property type="protein sequence ID" value="ORX60503.1"/>
    <property type="molecule type" value="Genomic_DNA"/>
</dbReference>
<proteinExistence type="inferred from homology"/>